<keyword evidence="2" id="KW-1185">Reference proteome</keyword>
<dbReference type="Proteomes" id="UP000324897">
    <property type="component" value="Chromosome 6"/>
</dbReference>
<accession>A0A5J9WRY1</accession>
<dbReference type="PROSITE" id="PS51257">
    <property type="entry name" value="PROKAR_LIPOPROTEIN"/>
    <property type="match status" value="1"/>
</dbReference>
<evidence type="ECO:0000313" key="2">
    <source>
        <dbReference type="Proteomes" id="UP000324897"/>
    </source>
</evidence>
<gene>
    <name evidence="1" type="ORF">EJB05_02934</name>
</gene>
<dbReference type="EMBL" id="RWGY01000002">
    <property type="protein sequence ID" value="TVU51502.1"/>
    <property type="molecule type" value="Genomic_DNA"/>
</dbReference>
<reference evidence="1 2" key="1">
    <citation type="journal article" date="2019" name="Sci. Rep.">
        <title>A high-quality genome of Eragrostis curvula grass provides insights into Poaceae evolution and supports new strategies to enhance forage quality.</title>
        <authorList>
            <person name="Carballo J."/>
            <person name="Santos B.A.C.M."/>
            <person name="Zappacosta D."/>
            <person name="Garbus I."/>
            <person name="Selva J.P."/>
            <person name="Gallo C.A."/>
            <person name="Diaz A."/>
            <person name="Albertini E."/>
            <person name="Caccamo M."/>
            <person name="Echenique V."/>
        </authorList>
    </citation>
    <scope>NUCLEOTIDE SEQUENCE [LARGE SCALE GENOMIC DNA]</scope>
    <source>
        <strain evidence="2">cv. Victoria</strain>
        <tissue evidence="1">Leaf</tissue>
    </source>
</reference>
<comment type="caution">
    <text evidence="1">The sequence shown here is derived from an EMBL/GenBank/DDBJ whole genome shotgun (WGS) entry which is preliminary data.</text>
</comment>
<dbReference type="Gramene" id="TVU51502">
    <property type="protein sequence ID" value="TVU51502"/>
    <property type="gene ID" value="EJB05_02934"/>
</dbReference>
<organism evidence="1 2">
    <name type="scientific">Eragrostis curvula</name>
    <name type="common">weeping love grass</name>
    <dbReference type="NCBI Taxonomy" id="38414"/>
    <lineage>
        <taxon>Eukaryota</taxon>
        <taxon>Viridiplantae</taxon>
        <taxon>Streptophyta</taxon>
        <taxon>Embryophyta</taxon>
        <taxon>Tracheophyta</taxon>
        <taxon>Spermatophyta</taxon>
        <taxon>Magnoliopsida</taxon>
        <taxon>Liliopsida</taxon>
        <taxon>Poales</taxon>
        <taxon>Poaceae</taxon>
        <taxon>PACMAD clade</taxon>
        <taxon>Chloridoideae</taxon>
        <taxon>Eragrostideae</taxon>
        <taxon>Eragrostidinae</taxon>
        <taxon>Eragrostis</taxon>
    </lineage>
</organism>
<feature type="non-terminal residue" evidence="1">
    <location>
        <position position="1"/>
    </location>
</feature>
<name>A0A5J9WRY1_9POAL</name>
<protein>
    <submittedName>
        <fullName evidence="1">Uncharacterized protein</fullName>
    </submittedName>
</protein>
<proteinExistence type="predicted"/>
<sequence length="107" mass="11842">MDIRVKPTRQAETLRLRVMVIWMNPSLVCFSGQGCTASVLAGQLASRAPVTGKLIMPKRPSDHLNHRRVHHTTNTALNDENPVAVLNYQPAAKSISRGMVFVLIQVI</sequence>
<evidence type="ECO:0000313" key="1">
    <source>
        <dbReference type="EMBL" id="TVU51502.1"/>
    </source>
</evidence>
<dbReference type="AlphaFoldDB" id="A0A5J9WRY1"/>